<keyword evidence="2" id="KW-1133">Transmembrane helix</keyword>
<dbReference type="Gene3D" id="1.10.510.10">
    <property type="entry name" value="Transferase(Phosphotransferase) domain 1"/>
    <property type="match status" value="1"/>
</dbReference>
<feature type="non-terminal residue" evidence="3">
    <location>
        <position position="297"/>
    </location>
</feature>
<evidence type="ECO:0000256" key="1">
    <source>
        <dbReference type="SAM" id="MobiDB-lite"/>
    </source>
</evidence>
<evidence type="ECO:0000313" key="3">
    <source>
        <dbReference type="EMBL" id="CAJ0569159.1"/>
    </source>
</evidence>
<feature type="region of interest" description="Disordered" evidence="1">
    <location>
        <begin position="260"/>
        <end position="297"/>
    </location>
</feature>
<evidence type="ECO:0000256" key="2">
    <source>
        <dbReference type="SAM" id="Phobius"/>
    </source>
</evidence>
<keyword evidence="2" id="KW-0472">Membrane</keyword>
<protein>
    <recommendedName>
        <fullName evidence="5">Protein kinase domain-containing protein</fullName>
    </recommendedName>
</protein>
<keyword evidence="4" id="KW-1185">Reference proteome</keyword>
<dbReference type="EMBL" id="CATQJA010001958">
    <property type="protein sequence ID" value="CAJ0569159.1"/>
    <property type="molecule type" value="Genomic_DNA"/>
</dbReference>
<dbReference type="Proteomes" id="UP001177023">
    <property type="component" value="Unassembled WGS sequence"/>
</dbReference>
<evidence type="ECO:0000313" key="4">
    <source>
        <dbReference type="Proteomes" id="UP001177023"/>
    </source>
</evidence>
<feature type="compositionally biased region" description="Basic and acidic residues" evidence="1">
    <location>
        <begin position="265"/>
        <end position="276"/>
    </location>
</feature>
<gene>
    <name evidence="3" type="ORF">MSPICULIGERA_LOCUS7649</name>
</gene>
<sequence>MPANLLLADNFLLKICDFGITRRDCEAGMLCGTPGSPAPEQRATTSNKAFKLSPNGDGLAQLFQRTQTSDSRDRPSATEMLELYSMLGEMWRRHSKAPEHQAMAVAPEAIRNNGEKVRFLEELKFYTRALWCLNDWENFEDERRSVRLYFLEKLLVDVEERHETFFPVFFFSYEDEEHRGVYLGREVDDLHINGLNEPWLGDHGLMQRATGTVRMIPFAALMPALLLLYGNLLAKTNCGRIKHLLAALWEDTRPPWESSYPSRNLYKEDQERQAKECEEESGPDEYAQSRLSRAYTI</sequence>
<reference evidence="3" key="1">
    <citation type="submission" date="2023-06" db="EMBL/GenBank/DDBJ databases">
        <authorList>
            <person name="Delattre M."/>
        </authorList>
    </citation>
    <scope>NUCLEOTIDE SEQUENCE</scope>
    <source>
        <strain evidence="3">AF72</strain>
    </source>
</reference>
<organism evidence="3 4">
    <name type="scientific">Mesorhabditis spiculigera</name>
    <dbReference type="NCBI Taxonomy" id="96644"/>
    <lineage>
        <taxon>Eukaryota</taxon>
        <taxon>Metazoa</taxon>
        <taxon>Ecdysozoa</taxon>
        <taxon>Nematoda</taxon>
        <taxon>Chromadorea</taxon>
        <taxon>Rhabditida</taxon>
        <taxon>Rhabditina</taxon>
        <taxon>Rhabditomorpha</taxon>
        <taxon>Rhabditoidea</taxon>
        <taxon>Rhabditidae</taxon>
        <taxon>Mesorhabditinae</taxon>
        <taxon>Mesorhabditis</taxon>
    </lineage>
</organism>
<accession>A0AA36CHJ3</accession>
<dbReference type="AlphaFoldDB" id="A0AA36CHJ3"/>
<name>A0AA36CHJ3_9BILA</name>
<feature type="transmembrane region" description="Helical" evidence="2">
    <location>
        <begin position="215"/>
        <end position="234"/>
    </location>
</feature>
<proteinExistence type="predicted"/>
<evidence type="ECO:0008006" key="5">
    <source>
        <dbReference type="Google" id="ProtNLM"/>
    </source>
</evidence>
<dbReference type="SUPFAM" id="SSF56112">
    <property type="entry name" value="Protein kinase-like (PK-like)"/>
    <property type="match status" value="1"/>
</dbReference>
<keyword evidence="2" id="KW-0812">Transmembrane</keyword>
<dbReference type="InterPro" id="IPR011009">
    <property type="entry name" value="Kinase-like_dom_sf"/>
</dbReference>
<comment type="caution">
    <text evidence="3">The sequence shown here is derived from an EMBL/GenBank/DDBJ whole genome shotgun (WGS) entry which is preliminary data.</text>
</comment>